<dbReference type="GO" id="GO:0044780">
    <property type="term" value="P:bacterial-type flagellum assembly"/>
    <property type="evidence" value="ECO:0007669"/>
    <property type="project" value="InterPro"/>
</dbReference>
<accession>A0A4R3N4K0</accession>
<protein>
    <recommendedName>
        <fullName evidence="3">Flagella synthesis protein FlgN</fullName>
    </recommendedName>
</protein>
<sequence length="114" mass="12592">MSTDVDVHPLDALEQALQAERRALLEHDVDALMQSAQAKLVALRDAERIAGPDDHARIRELHELNRANAVLLARRRREVAWTLRHLGRSEATGTYDVSGFASTARAGGRWLGCG</sequence>
<evidence type="ECO:0000313" key="2">
    <source>
        <dbReference type="Proteomes" id="UP000295414"/>
    </source>
</evidence>
<gene>
    <name evidence="1" type="ORF">EDC34_106117</name>
</gene>
<name>A0A4R3N4K0_9GAMM</name>
<keyword evidence="2" id="KW-1185">Reference proteome</keyword>
<dbReference type="AlphaFoldDB" id="A0A4R3N4K0"/>
<dbReference type="Proteomes" id="UP000295414">
    <property type="component" value="Unassembled WGS sequence"/>
</dbReference>
<dbReference type="EMBL" id="SMAP01000006">
    <property type="protein sequence ID" value="TCT23297.1"/>
    <property type="molecule type" value="Genomic_DNA"/>
</dbReference>
<dbReference type="RefSeq" id="WP_114960439.1">
    <property type="nucleotide sequence ID" value="NZ_MSZW01000007.1"/>
</dbReference>
<organism evidence="1 2">
    <name type="scientific">Thermomonas haemolytica</name>
    <dbReference type="NCBI Taxonomy" id="141949"/>
    <lineage>
        <taxon>Bacteria</taxon>
        <taxon>Pseudomonadati</taxon>
        <taxon>Pseudomonadota</taxon>
        <taxon>Gammaproteobacteria</taxon>
        <taxon>Lysobacterales</taxon>
        <taxon>Lysobacteraceae</taxon>
        <taxon>Thermomonas</taxon>
    </lineage>
</organism>
<proteinExistence type="predicted"/>
<comment type="caution">
    <text evidence="1">The sequence shown here is derived from an EMBL/GenBank/DDBJ whole genome shotgun (WGS) entry which is preliminary data.</text>
</comment>
<reference evidence="1 2" key="1">
    <citation type="submission" date="2019-03" db="EMBL/GenBank/DDBJ databases">
        <title>Genomic Encyclopedia of Type Strains, Phase IV (KMG-IV): sequencing the most valuable type-strain genomes for metagenomic binning, comparative biology and taxonomic classification.</title>
        <authorList>
            <person name="Goeker M."/>
        </authorList>
    </citation>
    <scope>NUCLEOTIDE SEQUENCE [LARGE SCALE GENOMIC DNA]</scope>
    <source>
        <strain evidence="1 2">DSM 13605</strain>
    </source>
</reference>
<evidence type="ECO:0000313" key="1">
    <source>
        <dbReference type="EMBL" id="TCT23297.1"/>
    </source>
</evidence>
<evidence type="ECO:0008006" key="3">
    <source>
        <dbReference type="Google" id="ProtNLM"/>
    </source>
</evidence>
<dbReference type="SUPFAM" id="SSF140566">
    <property type="entry name" value="FlgN-like"/>
    <property type="match status" value="1"/>
</dbReference>
<dbReference type="OrthoDB" id="5988061at2"/>
<dbReference type="InterPro" id="IPR036679">
    <property type="entry name" value="FlgN-like_sf"/>
</dbReference>